<dbReference type="GO" id="GO:0005634">
    <property type="term" value="C:nucleus"/>
    <property type="evidence" value="ECO:0007669"/>
    <property type="project" value="TreeGrafter"/>
</dbReference>
<dbReference type="AlphaFoldDB" id="E1ZIJ5"/>
<dbReference type="GO" id="GO:0061025">
    <property type="term" value="P:membrane fusion"/>
    <property type="evidence" value="ECO:0007669"/>
    <property type="project" value="TreeGrafter"/>
</dbReference>
<reference evidence="2 3" key="1">
    <citation type="journal article" date="2010" name="Plant Cell">
        <title>The Chlorella variabilis NC64A genome reveals adaptation to photosymbiosis, coevolution with viruses, and cryptic sex.</title>
        <authorList>
            <person name="Blanc G."/>
            <person name="Duncan G."/>
            <person name="Agarkova I."/>
            <person name="Borodovsky M."/>
            <person name="Gurnon J."/>
            <person name="Kuo A."/>
            <person name="Lindquist E."/>
            <person name="Lucas S."/>
            <person name="Pangilinan J."/>
            <person name="Polle J."/>
            <person name="Salamov A."/>
            <person name="Terry A."/>
            <person name="Yamada T."/>
            <person name="Dunigan D.D."/>
            <person name="Grigoriev I.V."/>
            <person name="Claverie J.M."/>
            <person name="Van Etten J.L."/>
        </authorList>
    </citation>
    <scope>NUCLEOTIDE SEQUENCE [LARGE SCALE GENOMIC DNA]</scope>
    <source>
        <strain evidence="2 3">NC64A</strain>
    </source>
</reference>
<gene>
    <name evidence="2" type="ORF">CHLNCDRAFT_24942</name>
</gene>
<dbReference type="PANTHER" id="PTHR23333">
    <property type="entry name" value="UBX DOMAIN CONTAINING PROTEIN"/>
    <property type="match status" value="1"/>
</dbReference>
<dbReference type="EMBL" id="GL433848">
    <property type="protein sequence ID" value="EFN54345.1"/>
    <property type="molecule type" value="Genomic_DNA"/>
</dbReference>
<dbReference type="OrthoDB" id="25887at2759"/>
<dbReference type="KEGG" id="cvr:CHLNCDRAFT_24942"/>
<dbReference type="GO" id="GO:0000045">
    <property type="term" value="P:autophagosome assembly"/>
    <property type="evidence" value="ECO:0007669"/>
    <property type="project" value="TreeGrafter"/>
</dbReference>
<dbReference type="SUPFAM" id="SSF54236">
    <property type="entry name" value="Ubiquitin-like"/>
    <property type="match status" value="1"/>
</dbReference>
<dbReference type="GO" id="GO:0007030">
    <property type="term" value="P:Golgi organization"/>
    <property type="evidence" value="ECO:0007669"/>
    <property type="project" value="TreeGrafter"/>
</dbReference>
<dbReference type="GO" id="GO:0031468">
    <property type="term" value="P:nuclear membrane reassembly"/>
    <property type="evidence" value="ECO:0007669"/>
    <property type="project" value="TreeGrafter"/>
</dbReference>
<dbReference type="Gene3D" id="3.10.20.90">
    <property type="entry name" value="Phosphatidylinositol 3-kinase Catalytic Subunit, Chain A, domain 1"/>
    <property type="match status" value="1"/>
</dbReference>
<keyword evidence="3" id="KW-1185">Reference proteome</keyword>
<dbReference type="GeneID" id="17353604"/>
<accession>E1ZIJ5</accession>
<dbReference type="eggNOG" id="KOG2086">
    <property type="taxonomic scope" value="Eukaryota"/>
</dbReference>
<dbReference type="GO" id="GO:0005829">
    <property type="term" value="C:cytosol"/>
    <property type="evidence" value="ECO:0007669"/>
    <property type="project" value="TreeGrafter"/>
</dbReference>
<organism evidence="3">
    <name type="scientific">Chlorella variabilis</name>
    <name type="common">Green alga</name>
    <dbReference type="NCBI Taxonomy" id="554065"/>
    <lineage>
        <taxon>Eukaryota</taxon>
        <taxon>Viridiplantae</taxon>
        <taxon>Chlorophyta</taxon>
        <taxon>core chlorophytes</taxon>
        <taxon>Trebouxiophyceae</taxon>
        <taxon>Chlorellales</taxon>
        <taxon>Chlorellaceae</taxon>
        <taxon>Chlorella clade</taxon>
        <taxon>Chlorella</taxon>
    </lineage>
</organism>
<protein>
    <recommendedName>
        <fullName evidence="1">UBX domain-containing protein</fullName>
    </recommendedName>
</protein>
<sequence length="78" mass="8603">SLPTTSIQLRLADGSRLRAEFNLSHTVADIRRFIRASRPDMAGRAFRLATAFPQQQLDDDSATIEGAGLANSVIMQRM</sequence>
<dbReference type="CDD" id="cd01770">
    <property type="entry name" value="UBX_UBXN2"/>
    <property type="match status" value="1"/>
</dbReference>
<evidence type="ECO:0000313" key="2">
    <source>
        <dbReference type="EMBL" id="EFN54345.1"/>
    </source>
</evidence>
<dbReference type="OMA" id="IQMNDEM"/>
<proteinExistence type="predicted"/>
<dbReference type="GO" id="GO:0043161">
    <property type="term" value="P:proteasome-mediated ubiquitin-dependent protein catabolic process"/>
    <property type="evidence" value="ECO:0007669"/>
    <property type="project" value="TreeGrafter"/>
</dbReference>
<evidence type="ECO:0000313" key="3">
    <source>
        <dbReference type="Proteomes" id="UP000008141"/>
    </source>
</evidence>
<feature type="domain" description="UBX" evidence="1">
    <location>
        <begin position="1"/>
        <end position="77"/>
    </location>
</feature>
<dbReference type="PANTHER" id="PTHR23333:SF20">
    <property type="entry name" value="NSFL1 COFACTOR P47"/>
    <property type="match status" value="1"/>
</dbReference>
<dbReference type="STRING" id="554065.E1ZIJ5"/>
<dbReference type="PROSITE" id="PS50033">
    <property type="entry name" value="UBX"/>
    <property type="match status" value="1"/>
</dbReference>
<dbReference type="RefSeq" id="XP_005846447.1">
    <property type="nucleotide sequence ID" value="XM_005846385.1"/>
</dbReference>
<dbReference type="GO" id="GO:0043130">
    <property type="term" value="F:ubiquitin binding"/>
    <property type="evidence" value="ECO:0007669"/>
    <property type="project" value="TreeGrafter"/>
</dbReference>
<dbReference type="InterPro" id="IPR001012">
    <property type="entry name" value="UBX_dom"/>
</dbReference>
<dbReference type="InterPro" id="IPR029071">
    <property type="entry name" value="Ubiquitin-like_domsf"/>
</dbReference>
<evidence type="ECO:0000259" key="1">
    <source>
        <dbReference type="PROSITE" id="PS50033"/>
    </source>
</evidence>
<dbReference type="Pfam" id="PF00789">
    <property type="entry name" value="UBX"/>
    <property type="match status" value="1"/>
</dbReference>
<dbReference type="InParanoid" id="E1ZIJ5"/>
<feature type="non-terminal residue" evidence="2">
    <location>
        <position position="1"/>
    </location>
</feature>
<dbReference type="Proteomes" id="UP000008141">
    <property type="component" value="Unassembled WGS sequence"/>
</dbReference>
<name>E1ZIJ5_CHLVA</name>
<dbReference type="SMART" id="SM00166">
    <property type="entry name" value="UBX"/>
    <property type="match status" value="1"/>
</dbReference>